<feature type="transmembrane region" description="Helical" evidence="1">
    <location>
        <begin position="50"/>
        <end position="72"/>
    </location>
</feature>
<dbReference type="Pfam" id="PF10318">
    <property type="entry name" value="7TM_GPCR_Srh"/>
    <property type="match status" value="1"/>
</dbReference>
<dbReference type="SUPFAM" id="SSF81321">
    <property type="entry name" value="Family A G protein-coupled receptor-like"/>
    <property type="match status" value="1"/>
</dbReference>
<comment type="caution">
    <text evidence="2">The sequence shown here is derived from an EMBL/GenBank/DDBJ whole genome shotgun (WGS) entry which is preliminary data.</text>
</comment>
<sequence>WAFIMTTLIATMITELLIEIKSGMLHVSPSTKKYQIRAVFSLLFQGLVPALVYVIPILCELAIYAYAVIVGYEVCTDNETASTISALLFSLIFTHTFAHSVTILACAPPYRKLIASFAYRIFTMELIPLIGGTLFAVLSVIGLLINFIVLYAILKGRLLFKGQSSSVYIFSFSSIAMDNLMIFIHVIYQIPAIYAQSWLFEGGWQAPPVVALSYVFMYCWYYTTLSHILISVTRLIAIVRWSSLTNGRAIALVVLTHSLSLGGAAFSQFFSPCCKLSFNYIVYSYVYETIHGTPNYSNDIIDLPFNTFSSVCSLACYTSIIVYMHWMGRAVSGEAAFKRRQQEYVYFVFISYAMQFAAMAAFYSISWLSFRILPPLVGNSPQVWLYGITMLFVLLNSWSNAFVYLVNNAEVS</sequence>
<feature type="transmembrane region" description="Helical" evidence="1">
    <location>
        <begin position="303"/>
        <end position="323"/>
    </location>
</feature>
<protein>
    <recommendedName>
        <fullName evidence="4">G protein-coupled receptor</fullName>
    </recommendedName>
</protein>
<keyword evidence="1" id="KW-1133">Transmembrane helix</keyword>
<evidence type="ECO:0008006" key="4">
    <source>
        <dbReference type="Google" id="ProtNLM"/>
    </source>
</evidence>
<dbReference type="InterPro" id="IPR019422">
    <property type="entry name" value="7TM_GPCR_serpentine_rcpt_Srh"/>
</dbReference>
<organism evidence="2 3">
    <name type="scientific">Pristionchus mayeri</name>
    <dbReference type="NCBI Taxonomy" id="1317129"/>
    <lineage>
        <taxon>Eukaryota</taxon>
        <taxon>Metazoa</taxon>
        <taxon>Ecdysozoa</taxon>
        <taxon>Nematoda</taxon>
        <taxon>Chromadorea</taxon>
        <taxon>Rhabditida</taxon>
        <taxon>Rhabditina</taxon>
        <taxon>Diplogasteromorpha</taxon>
        <taxon>Diplogasteroidea</taxon>
        <taxon>Neodiplogasteridae</taxon>
        <taxon>Pristionchus</taxon>
    </lineage>
</organism>
<dbReference type="Gene3D" id="1.20.1070.10">
    <property type="entry name" value="Rhodopsin 7-helix transmembrane proteins"/>
    <property type="match status" value="1"/>
</dbReference>
<dbReference type="AlphaFoldDB" id="A0AAN5CIS5"/>
<dbReference type="PANTHER" id="PTHR22718:SF11">
    <property type="entry name" value="7TM GPCR SERPENTINE RECEPTOR CLASS X (SRX) DOMAIN-CONTAINING PROTEIN"/>
    <property type="match status" value="1"/>
</dbReference>
<evidence type="ECO:0000313" key="2">
    <source>
        <dbReference type="EMBL" id="GMR45186.1"/>
    </source>
</evidence>
<feature type="transmembrane region" description="Helical" evidence="1">
    <location>
        <begin position="130"/>
        <end position="154"/>
    </location>
</feature>
<feature type="transmembrane region" description="Helical" evidence="1">
    <location>
        <begin position="211"/>
        <end position="237"/>
    </location>
</feature>
<keyword evidence="1" id="KW-0812">Transmembrane</keyword>
<keyword evidence="3" id="KW-1185">Reference proteome</keyword>
<dbReference type="PANTHER" id="PTHR22718">
    <property type="entry name" value="SERPENTINE RECEPTOR, CLASS X"/>
    <property type="match status" value="1"/>
</dbReference>
<feature type="transmembrane region" description="Helical" evidence="1">
    <location>
        <begin position="344"/>
        <end position="363"/>
    </location>
</feature>
<gene>
    <name evidence="2" type="ORF">PMAYCL1PPCAC_15381</name>
</gene>
<name>A0AAN5CIS5_9BILA</name>
<keyword evidence="1" id="KW-0472">Membrane</keyword>
<proteinExistence type="predicted"/>
<accession>A0AAN5CIS5</accession>
<feature type="transmembrane region" description="Helical" evidence="1">
    <location>
        <begin position="84"/>
        <end position="110"/>
    </location>
</feature>
<reference evidence="3" key="1">
    <citation type="submission" date="2022-10" db="EMBL/GenBank/DDBJ databases">
        <title>Genome assembly of Pristionchus species.</title>
        <authorList>
            <person name="Yoshida K."/>
            <person name="Sommer R.J."/>
        </authorList>
    </citation>
    <scope>NUCLEOTIDE SEQUENCE [LARGE SCALE GENOMIC DNA]</scope>
    <source>
        <strain evidence="3">RS5460</strain>
    </source>
</reference>
<feature type="transmembrane region" description="Helical" evidence="1">
    <location>
        <begin position="166"/>
        <end position="191"/>
    </location>
</feature>
<dbReference type="Proteomes" id="UP001328107">
    <property type="component" value="Unassembled WGS sequence"/>
</dbReference>
<evidence type="ECO:0000313" key="3">
    <source>
        <dbReference type="Proteomes" id="UP001328107"/>
    </source>
</evidence>
<feature type="transmembrane region" description="Helical" evidence="1">
    <location>
        <begin position="249"/>
        <end position="270"/>
    </location>
</feature>
<feature type="transmembrane region" description="Helical" evidence="1">
    <location>
        <begin position="383"/>
        <end position="406"/>
    </location>
</feature>
<dbReference type="EMBL" id="BTRK01000004">
    <property type="protein sequence ID" value="GMR45186.1"/>
    <property type="molecule type" value="Genomic_DNA"/>
</dbReference>
<evidence type="ECO:0000256" key="1">
    <source>
        <dbReference type="SAM" id="Phobius"/>
    </source>
</evidence>
<feature type="non-terminal residue" evidence="2">
    <location>
        <position position="1"/>
    </location>
</feature>